<evidence type="ECO:0000259" key="14">
    <source>
        <dbReference type="PROSITE" id="PS50885"/>
    </source>
</evidence>
<dbReference type="Gene3D" id="1.10.287.130">
    <property type="match status" value="1"/>
</dbReference>
<evidence type="ECO:0000256" key="9">
    <source>
        <dbReference type="SAM" id="Coils"/>
    </source>
</evidence>
<feature type="domain" description="HAMP" evidence="14">
    <location>
        <begin position="2"/>
        <end position="55"/>
    </location>
</feature>
<dbReference type="CDD" id="cd17546">
    <property type="entry name" value="REC_hyHK_CKI1_RcsC-like"/>
    <property type="match status" value="1"/>
</dbReference>
<evidence type="ECO:0000313" key="15">
    <source>
        <dbReference type="EMBL" id="MFD1185710.1"/>
    </source>
</evidence>
<dbReference type="Gene3D" id="3.30.565.10">
    <property type="entry name" value="Histidine kinase-like ATPase, C-terminal domain"/>
    <property type="match status" value="1"/>
</dbReference>
<dbReference type="SUPFAM" id="SSF55874">
    <property type="entry name" value="ATPase domain of HSP90 chaperone/DNA topoisomerase II/histidine kinase"/>
    <property type="match status" value="1"/>
</dbReference>
<feature type="domain" description="Response regulatory" evidence="11">
    <location>
        <begin position="449"/>
        <end position="563"/>
    </location>
</feature>
<dbReference type="RefSeq" id="WP_377523806.1">
    <property type="nucleotide sequence ID" value="NZ_JBHTLD010000033.1"/>
</dbReference>
<dbReference type="PROSITE" id="PS50112">
    <property type="entry name" value="PAS"/>
    <property type="match status" value="1"/>
</dbReference>
<dbReference type="SUPFAM" id="SSF47384">
    <property type="entry name" value="Homodimeric domain of signal transducing histidine kinase"/>
    <property type="match status" value="1"/>
</dbReference>
<evidence type="ECO:0000259" key="10">
    <source>
        <dbReference type="PROSITE" id="PS50109"/>
    </source>
</evidence>
<dbReference type="SUPFAM" id="SSF52172">
    <property type="entry name" value="CheY-like"/>
    <property type="match status" value="1"/>
</dbReference>
<dbReference type="InterPro" id="IPR001789">
    <property type="entry name" value="Sig_transdc_resp-reg_receiver"/>
</dbReference>
<dbReference type="PANTHER" id="PTHR45339">
    <property type="entry name" value="HYBRID SIGNAL TRANSDUCTION HISTIDINE KINASE J"/>
    <property type="match status" value="1"/>
</dbReference>
<dbReference type="InterPro" id="IPR000014">
    <property type="entry name" value="PAS"/>
</dbReference>
<evidence type="ECO:0000256" key="2">
    <source>
        <dbReference type="ARBA" id="ARBA00004370"/>
    </source>
</evidence>
<dbReference type="SUPFAM" id="SSF55785">
    <property type="entry name" value="PYP-like sensor domain (PAS domain)"/>
    <property type="match status" value="1"/>
</dbReference>
<gene>
    <name evidence="15" type="ORF">ACFQ2O_05770</name>
</gene>
<dbReference type="InterPro" id="IPR003661">
    <property type="entry name" value="HisK_dim/P_dom"/>
</dbReference>
<dbReference type="InterPro" id="IPR004358">
    <property type="entry name" value="Sig_transdc_His_kin-like_C"/>
</dbReference>
<proteinExistence type="predicted"/>
<dbReference type="PROSITE" id="PS50113">
    <property type="entry name" value="PAC"/>
    <property type="match status" value="1"/>
</dbReference>
<dbReference type="InterPro" id="IPR005467">
    <property type="entry name" value="His_kinase_dom"/>
</dbReference>
<comment type="catalytic activity">
    <reaction evidence="1">
        <text>ATP + protein L-histidine = ADP + protein N-phospho-L-histidine.</text>
        <dbReference type="EC" id="2.7.13.3"/>
    </reaction>
</comment>
<evidence type="ECO:0000256" key="8">
    <source>
        <dbReference type="PROSITE-ProRule" id="PRU00169"/>
    </source>
</evidence>
<dbReference type="SMART" id="SM00387">
    <property type="entry name" value="HATPase_c"/>
    <property type="match status" value="1"/>
</dbReference>
<keyword evidence="9" id="KW-0175">Coiled coil</keyword>
<dbReference type="SMART" id="SM00091">
    <property type="entry name" value="PAS"/>
    <property type="match status" value="1"/>
</dbReference>
<dbReference type="SMART" id="SM00448">
    <property type="entry name" value="REC"/>
    <property type="match status" value="1"/>
</dbReference>
<dbReference type="InterPro" id="IPR036097">
    <property type="entry name" value="HisK_dim/P_sf"/>
</dbReference>
<dbReference type="Gene3D" id="3.40.50.2300">
    <property type="match status" value="1"/>
</dbReference>
<feature type="domain" description="PAC" evidence="13">
    <location>
        <begin position="129"/>
        <end position="181"/>
    </location>
</feature>
<dbReference type="Pfam" id="PF00512">
    <property type="entry name" value="HisKA"/>
    <property type="match status" value="1"/>
</dbReference>
<dbReference type="SMART" id="SM00388">
    <property type="entry name" value="HisKA"/>
    <property type="match status" value="1"/>
</dbReference>
<dbReference type="Pfam" id="PF02518">
    <property type="entry name" value="HATPase_c"/>
    <property type="match status" value="1"/>
</dbReference>
<protein>
    <recommendedName>
        <fullName evidence="3">histidine kinase</fullName>
        <ecNumber evidence="3">2.7.13.3</ecNumber>
    </recommendedName>
</protein>
<feature type="domain" description="PAS" evidence="12">
    <location>
        <begin position="56"/>
        <end position="100"/>
    </location>
</feature>
<dbReference type="Pfam" id="PF13426">
    <property type="entry name" value="PAS_9"/>
    <property type="match status" value="1"/>
</dbReference>
<evidence type="ECO:0000259" key="13">
    <source>
        <dbReference type="PROSITE" id="PS50113"/>
    </source>
</evidence>
<dbReference type="EC" id="2.7.13.3" evidence="3"/>
<dbReference type="InterPro" id="IPR035965">
    <property type="entry name" value="PAS-like_dom_sf"/>
</dbReference>
<dbReference type="CDD" id="cd16922">
    <property type="entry name" value="HATPase_EvgS-ArcB-TorS-like"/>
    <property type="match status" value="1"/>
</dbReference>
<dbReference type="InterPro" id="IPR003594">
    <property type="entry name" value="HATPase_dom"/>
</dbReference>
<evidence type="ECO:0000313" key="16">
    <source>
        <dbReference type="Proteomes" id="UP001597094"/>
    </source>
</evidence>
<name>A0ABW3SMX3_9BACT</name>
<dbReference type="InterPro" id="IPR011006">
    <property type="entry name" value="CheY-like_superfamily"/>
</dbReference>
<evidence type="ECO:0000256" key="7">
    <source>
        <dbReference type="ARBA" id="ARBA00023012"/>
    </source>
</evidence>
<evidence type="ECO:0000256" key="3">
    <source>
        <dbReference type="ARBA" id="ARBA00012438"/>
    </source>
</evidence>
<keyword evidence="5" id="KW-0808">Transferase</keyword>
<dbReference type="InterPro" id="IPR003660">
    <property type="entry name" value="HAMP_dom"/>
</dbReference>
<dbReference type="Pfam" id="PF00072">
    <property type="entry name" value="Response_reg"/>
    <property type="match status" value="1"/>
</dbReference>
<dbReference type="SUPFAM" id="SSF158472">
    <property type="entry name" value="HAMP domain-like"/>
    <property type="match status" value="1"/>
</dbReference>
<reference evidence="16" key="1">
    <citation type="journal article" date="2019" name="Int. J. Syst. Evol. Microbiol.">
        <title>The Global Catalogue of Microorganisms (GCM) 10K type strain sequencing project: providing services to taxonomists for standard genome sequencing and annotation.</title>
        <authorList>
            <consortium name="The Broad Institute Genomics Platform"/>
            <consortium name="The Broad Institute Genome Sequencing Center for Infectious Disease"/>
            <person name="Wu L."/>
            <person name="Ma J."/>
        </authorList>
    </citation>
    <scope>NUCLEOTIDE SEQUENCE [LARGE SCALE GENOMIC DNA]</scope>
    <source>
        <strain evidence="16">JCM 31319</strain>
    </source>
</reference>
<accession>A0ABW3SMX3</accession>
<dbReference type="PROSITE" id="PS50110">
    <property type="entry name" value="RESPONSE_REGULATORY"/>
    <property type="match status" value="1"/>
</dbReference>
<feature type="coiled-coil region" evidence="9">
    <location>
        <begin position="165"/>
        <end position="199"/>
    </location>
</feature>
<comment type="caution">
    <text evidence="15">The sequence shown here is derived from an EMBL/GenBank/DDBJ whole genome shotgun (WGS) entry which is preliminary data.</text>
</comment>
<sequence>MKILNDRIEDIINLITEVANGNFDYQIEASDSGDELDALIEGIRMLGQELKKSTVSRDFMQSIYQGVVDMLLVLNKDYTIRNVNEAFEEITGFKEVDLIGMPVADLYTYLDNPKLHEAKAIFEQEGKLLNKELLLTTSSGNKMPTSCSLSYLYNNQHEQEGILIIAKDITELKKKEQELQDAKEKAEAANEAKSNFLSSMSHEIRTPLNGIMGFTNLLKDTPLNTAQAQYVNLIKTSGSNLTKLLNDILDLHRIEQDKISIEAIPFDIRENVASHLEPYKHLAGAKQVAFTYTFDDAVPKVIVGDPTRINQVLINLVSNAIKFTETGSIRMHGSVLAVDEAEEAVELLFTVTDTGIGIPAEKQAVIFESFTQSDQTTSRKYGGFGLGLAISKKLVRLMHGEMGVSSPPERQGEGSSFWFSVKLNFVKSEELAMDDDEYELSYKVRDNYQVLVVDDNPINVLLIQDVLENYGAVVTTAEGGEEAVQIALDNPFDLILMDIQMPGVDGLEASSRLRRAGLKSPIIAFSANAYKDDIAKSMEAGMNDHLCKPFTNRDLVAILKKWA</sequence>
<keyword evidence="16" id="KW-1185">Reference proteome</keyword>
<feature type="modified residue" description="4-aspartylphosphate" evidence="8">
    <location>
        <position position="498"/>
    </location>
</feature>
<evidence type="ECO:0000259" key="11">
    <source>
        <dbReference type="PROSITE" id="PS50110"/>
    </source>
</evidence>
<comment type="subcellular location">
    <subcellularLocation>
        <location evidence="2">Membrane</location>
    </subcellularLocation>
</comment>
<feature type="domain" description="Histidine kinase" evidence="10">
    <location>
        <begin position="199"/>
        <end position="425"/>
    </location>
</feature>
<dbReference type="PROSITE" id="PS50109">
    <property type="entry name" value="HIS_KIN"/>
    <property type="match status" value="1"/>
</dbReference>
<dbReference type="Gene3D" id="3.30.450.20">
    <property type="entry name" value="PAS domain"/>
    <property type="match status" value="1"/>
</dbReference>
<keyword evidence="4 8" id="KW-0597">Phosphoprotein</keyword>
<dbReference type="CDD" id="cd00130">
    <property type="entry name" value="PAS"/>
    <property type="match status" value="1"/>
</dbReference>
<keyword evidence="7" id="KW-0902">Two-component regulatory system</keyword>
<dbReference type="PRINTS" id="PR00344">
    <property type="entry name" value="BCTRLSENSOR"/>
</dbReference>
<evidence type="ECO:0000259" key="12">
    <source>
        <dbReference type="PROSITE" id="PS50112"/>
    </source>
</evidence>
<evidence type="ECO:0000256" key="4">
    <source>
        <dbReference type="ARBA" id="ARBA00022553"/>
    </source>
</evidence>
<dbReference type="NCBIfam" id="TIGR00229">
    <property type="entry name" value="sensory_box"/>
    <property type="match status" value="1"/>
</dbReference>
<dbReference type="Proteomes" id="UP001597094">
    <property type="component" value="Unassembled WGS sequence"/>
</dbReference>
<dbReference type="PANTHER" id="PTHR45339:SF1">
    <property type="entry name" value="HYBRID SIGNAL TRANSDUCTION HISTIDINE KINASE J"/>
    <property type="match status" value="1"/>
</dbReference>
<dbReference type="CDD" id="cd00082">
    <property type="entry name" value="HisKA"/>
    <property type="match status" value="1"/>
</dbReference>
<dbReference type="PROSITE" id="PS50885">
    <property type="entry name" value="HAMP"/>
    <property type="match status" value="1"/>
</dbReference>
<evidence type="ECO:0000256" key="5">
    <source>
        <dbReference type="ARBA" id="ARBA00022679"/>
    </source>
</evidence>
<keyword evidence="6" id="KW-0418">Kinase</keyword>
<dbReference type="EMBL" id="JBHTLD010000033">
    <property type="protein sequence ID" value="MFD1185710.1"/>
    <property type="molecule type" value="Genomic_DNA"/>
</dbReference>
<organism evidence="15 16">
    <name type="scientific">Pontibacter rugosus</name>
    <dbReference type="NCBI Taxonomy" id="1745966"/>
    <lineage>
        <taxon>Bacteria</taxon>
        <taxon>Pseudomonadati</taxon>
        <taxon>Bacteroidota</taxon>
        <taxon>Cytophagia</taxon>
        <taxon>Cytophagales</taxon>
        <taxon>Hymenobacteraceae</taxon>
        <taxon>Pontibacter</taxon>
    </lineage>
</organism>
<evidence type="ECO:0000256" key="6">
    <source>
        <dbReference type="ARBA" id="ARBA00022777"/>
    </source>
</evidence>
<evidence type="ECO:0000256" key="1">
    <source>
        <dbReference type="ARBA" id="ARBA00000085"/>
    </source>
</evidence>
<dbReference type="InterPro" id="IPR000700">
    <property type="entry name" value="PAS-assoc_C"/>
</dbReference>
<dbReference type="InterPro" id="IPR036890">
    <property type="entry name" value="HATPase_C_sf"/>
</dbReference>